<feature type="region of interest" description="Disordered" evidence="1">
    <location>
        <begin position="87"/>
        <end position="140"/>
    </location>
</feature>
<feature type="transmembrane region" description="Helical" evidence="2">
    <location>
        <begin position="48"/>
        <end position="73"/>
    </location>
</feature>
<comment type="caution">
    <text evidence="4">The sequence shown here is derived from an EMBL/GenBank/DDBJ whole genome shotgun (WGS) entry which is preliminary data.</text>
</comment>
<evidence type="ECO:0000313" key="5">
    <source>
        <dbReference type="Proteomes" id="UP001362999"/>
    </source>
</evidence>
<sequence>MPKQSFLPSILFFIFGLLSSICNAQFTSSPSSSPEASGHTLTHTDRIIIGVTVPVGVILIVIASYFCCCHAACRAATNKRSMVVNRNQGGGEWQEGESAEDVRSSTDKSKNKLKTYGGDGGGGSDTRSITTEAPPRYEEV</sequence>
<evidence type="ECO:0000313" key="4">
    <source>
        <dbReference type="EMBL" id="KAK7050737.1"/>
    </source>
</evidence>
<dbReference type="Proteomes" id="UP001362999">
    <property type="component" value="Unassembled WGS sequence"/>
</dbReference>
<evidence type="ECO:0008006" key="6">
    <source>
        <dbReference type="Google" id="ProtNLM"/>
    </source>
</evidence>
<name>A0AAW0DI90_9AGAR</name>
<feature type="signal peptide" evidence="3">
    <location>
        <begin position="1"/>
        <end position="24"/>
    </location>
</feature>
<keyword evidence="2" id="KW-1133">Transmembrane helix</keyword>
<feature type="compositionally biased region" description="Basic and acidic residues" evidence="1">
    <location>
        <begin position="100"/>
        <end position="110"/>
    </location>
</feature>
<gene>
    <name evidence="4" type="ORF">R3P38DRAFT_2866643</name>
</gene>
<proteinExistence type="predicted"/>
<keyword evidence="2" id="KW-0472">Membrane</keyword>
<evidence type="ECO:0000256" key="1">
    <source>
        <dbReference type="SAM" id="MobiDB-lite"/>
    </source>
</evidence>
<evidence type="ECO:0000256" key="3">
    <source>
        <dbReference type="SAM" id="SignalP"/>
    </source>
</evidence>
<accession>A0AAW0DI90</accession>
<reference evidence="4 5" key="1">
    <citation type="journal article" date="2024" name="J Genomics">
        <title>Draft genome sequencing and assembly of Favolaschia claudopus CIRM-BRFM 2984 isolated from oak limbs.</title>
        <authorList>
            <person name="Navarro D."/>
            <person name="Drula E."/>
            <person name="Chaduli D."/>
            <person name="Cazenave R."/>
            <person name="Ahrendt S."/>
            <person name="Wang J."/>
            <person name="Lipzen A."/>
            <person name="Daum C."/>
            <person name="Barry K."/>
            <person name="Grigoriev I.V."/>
            <person name="Favel A."/>
            <person name="Rosso M.N."/>
            <person name="Martin F."/>
        </authorList>
    </citation>
    <scope>NUCLEOTIDE SEQUENCE [LARGE SCALE GENOMIC DNA]</scope>
    <source>
        <strain evidence="4 5">CIRM-BRFM 2984</strain>
    </source>
</reference>
<keyword evidence="5" id="KW-1185">Reference proteome</keyword>
<evidence type="ECO:0000256" key="2">
    <source>
        <dbReference type="SAM" id="Phobius"/>
    </source>
</evidence>
<keyword evidence="2" id="KW-0812">Transmembrane</keyword>
<feature type="chain" id="PRO_5043407279" description="Transmembrane protein" evidence="3">
    <location>
        <begin position="25"/>
        <end position="140"/>
    </location>
</feature>
<keyword evidence="3" id="KW-0732">Signal</keyword>
<protein>
    <recommendedName>
        <fullName evidence="6">Transmembrane protein</fullName>
    </recommendedName>
</protein>
<organism evidence="4 5">
    <name type="scientific">Favolaschia claudopus</name>
    <dbReference type="NCBI Taxonomy" id="2862362"/>
    <lineage>
        <taxon>Eukaryota</taxon>
        <taxon>Fungi</taxon>
        <taxon>Dikarya</taxon>
        <taxon>Basidiomycota</taxon>
        <taxon>Agaricomycotina</taxon>
        <taxon>Agaricomycetes</taxon>
        <taxon>Agaricomycetidae</taxon>
        <taxon>Agaricales</taxon>
        <taxon>Marasmiineae</taxon>
        <taxon>Mycenaceae</taxon>
        <taxon>Favolaschia</taxon>
    </lineage>
</organism>
<dbReference type="AlphaFoldDB" id="A0AAW0DI90"/>
<dbReference type="EMBL" id="JAWWNJ010000008">
    <property type="protein sequence ID" value="KAK7050737.1"/>
    <property type="molecule type" value="Genomic_DNA"/>
</dbReference>